<accession>A0A8H6FG60</accession>
<feature type="region of interest" description="Disordered" evidence="1">
    <location>
        <begin position="53"/>
        <end position="221"/>
    </location>
</feature>
<feature type="compositionally biased region" description="Acidic residues" evidence="1">
    <location>
        <begin position="194"/>
        <end position="207"/>
    </location>
</feature>
<feature type="compositionally biased region" description="Polar residues" evidence="1">
    <location>
        <begin position="114"/>
        <end position="131"/>
    </location>
</feature>
<dbReference type="RefSeq" id="XP_037155625.1">
    <property type="nucleotide sequence ID" value="XM_037299624.1"/>
</dbReference>
<dbReference type="InterPro" id="IPR022617">
    <property type="entry name" value="Rad60/SUMO-like_dom"/>
</dbReference>
<dbReference type="Gene3D" id="3.10.20.90">
    <property type="entry name" value="Phosphatidylinositol 3-kinase Catalytic Subunit, Chain A, domain 1"/>
    <property type="match status" value="1"/>
</dbReference>
<dbReference type="GeneID" id="59337155"/>
<feature type="compositionally biased region" description="Polar residues" evidence="1">
    <location>
        <begin position="1"/>
        <end position="10"/>
    </location>
</feature>
<dbReference type="AlphaFoldDB" id="A0A8H6FG60"/>
<protein>
    <recommendedName>
        <fullName evidence="2">Ubiquitin-like domain-containing protein</fullName>
    </recommendedName>
</protein>
<comment type="caution">
    <text evidence="3">The sequence shown here is derived from an EMBL/GenBank/DDBJ whole genome shotgun (WGS) entry which is preliminary data.</text>
</comment>
<dbReference type="InterPro" id="IPR000626">
    <property type="entry name" value="Ubiquitin-like_dom"/>
</dbReference>
<proteinExistence type="predicted"/>
<sequence length="456" mass="51211">MIAEQPTQGAVGSAPRKRSLFNKPSWSKPQALSNDTDLFHRSNQAYADLAAEAERARKRKLARKERERARQNIIGERAGKRRRVSEDEDEDDEDDDSSSDESSSHSSRKEGKASPTQPKSHHVSPTISQKPIHSPKSLLKRYEAKVAASKVGQEQKQKQKVSDIIDLEDEEDSSALPGQDTTWSSAIVKPAAPPEEDDQPVSDEEFPELARQAREKARRKRLEEDIASTTVNPQEGQVSLLQPMPPTSQPDPILQILITSRIDNTIPLIVSRRVSQRLKDVRLAWANRQNFTTDFTDTVFLTWRGKRVFDVTTCRSLGITVDAMGRISTKGGSWEEEEGQIHMEAMTAKILEAYKKAKRSETTGQEDSAAQEEAVAVQDHETQVRIVLKAKGLDDFKLQVRPSTLVSKVVNAFRSRYQIGGDKDVFMSFDGERLSPDSRIEETEISDMDTLEVYAK</sequence>
<feature type="region of interest" description="Disordered" evidence="1">
    <location>
        <begin position="1"/>
        <end position="39"/>
    </location>
</feature>
<dbReference type="PROSITE" id="PS50053">
    <property type="entry name" value="UBIQUITIN_2"/>
    <property type="match status" value="1"/>
</dbReference>
<evidence type="ECO:0000256" key="1">
    <source>
        <dbReference type="SAM" id="MobiDB-lite"/>
    </source>
</evidence>
<dbReference type="SUPFAM" id="SSF54236">
    <property type="entry name" value="Ubiquitin-like"/>
    <property type="match status" value="1"/>
</dbReference>
<organism evidence="3 4">
    <name type="scientific">Letharia lupina</name>
    <dbReference type="NCBI Taxonomy" id="560253"/>
    <lineage>
        <taxon>Eukaryota</taxon>
        <taxon>Fungi</taxon>
        <taxon>Dikarya</taxon>
        <taxon>Ascomycota</taxon>
        <taxon>Pezizomycotina</taxon>
        <taxon>Lecanoromycetes</taxon>
        <taxon>OSLEUM clade</taxon>
        <taxon>Lecanoromycetidae</taxon>
        <taxon>Lecanorales</taxon>
        <taxon>Lecanorineae</taxon>
        <taxon>Parmeliaceae</taxon>
        <taxon>Letharia</taxon>
    </lineage>
</organism>
<reference evidence="3 4" key="1">
    <citation type="journal article" date="2020" name="Genomics">
        <title>Complete, high-quality genomes from long-read metagenomic sequencing of two wolf lichen thalli reveals enigmatic genome architecture.</title>
        <authorList>
            <person name="McKenzie S.K."/>
            <person name="Walston R.F."/>
            <person name="Allen J.L."/>
        </authorList>
    </citation>
    <scope>NUCLEOTIDE SEQUENCE [LARGE SCALE GENOMIC DNA]</scope>
    <source>
        <strain evidence="3">WasteWater1</strain>
    </source>
</reference>
<dbReference type="InterPro" id="IPR029071">
    <property type="entry name" value="Ubiquitin-like_domsf"/>
</dbReference>
<dbReference type="Proteomes" id="UP000593566">
    <property type="component" value="Unassembled WGS sequence"/>
</dbReference>
<feature type="compositionally biased region" description="Polar residues" evidence="1">
    <location>
        <begin position="22"/>
        <end position="39"/>
    </location>
</feature>
<feature type="compositionally biased region" description="Basic and acidic residues" evidence="1">
    <location>
        <begin position="153"/>
        <end position="163"/>
    </location>
</feature>
<feature type="domain" description="Ubiquitin-like" evidence="2">
    <location>
        <begin position="384"/>
        <end position="456"/>
    </location>
</feature>
<keyword evidence="4" id="KW-1185">Reference proteome</keyword>
<dbReference type="Pfam" id="PF11976">
    <property type="entry name" value="Rad60-SLD"/>
    <property type="match status" value="1"/>
</dbReference>
<evidence type="ECO:0000259" key="2">
    <source>
        <dbReference type="PROSITE" id="PS50053"/>
    </source>
</evidence>
<feature type="compositionally biased region" description="Acidic residues" evidence="1">
    <location>
        <begin position="86"/>
        <end position="99"/>
    </location>
</feature>
<name>A0A8H6FG60_9LECA</name>
<gene>
    <name evidence="3" type="ORF">HO133_008760</name>
</gene>
<dbReference type="EMBL" id="JACCJB010000005">
    <property type="protein sequence ID" value="KAF6227317.1"/>
    <property type="molecule type" value="Genomic_DNA"/>
</dbReference>
<evidence type="ECO:0000313" key="3">
    <source>
        <dbReference type="EMBL" id="KAF6227317.1"/>
    </source>
</evidence>
<evidence type="ECO:0000313" key="4">
    <source>
        <dbReference type="Proteomes" id="UP000593566"/>
    </source>
</evidence>